<protein>
    <submittedName>
        <fullName evidence="2">Gm50478 protein</fullName>
    </submittedName>
</protein>
<gene>
    <name evidence="2" type="primary">Gm50478</name>
    <name evidence="2" type="ORF">PHOROB_LOCUS8713</name>
</gene>
<dbReference type="Proteomes" id="UP001152836">
    <property type="component" value="Unassembled WGS sequence"/>
</dbReference>
<evidence type="ECO:0000256" key="1">
    <source>
        <dbReference type="SAM" id="MobiDB-lite"/>
    </source>
</evidence>
<dbReference type="EMBL" id="CALSGD010001443">
    <property type="protein sequence ID" value="CAH6791600.1"/>
    <property type="molecule type" value="Genomic_DNA"/>
</dbReference>
<feature type="region of interest" description="Disordered" evidence="1">
    <location>
        <begin position="1"/>
        <end position="29"/>
    </location>
</feature>
<accession>A0AAU9ZII3</accession>
<sequence length="99" mass="11120">MPSGGVRANDRAGPVPAHTSAAHTEALSSKIKEQKILVDELSNLKKNRKVYRQQQNSNIFFLADRTKMFSESKNALDKLRKEYQALENSETTTVKTQSP</sequence>
<dbReference type="Pfam" id="PF21975">
    <property type="entry name" value="ASNSD1-SEP"/>
    <property type="match status" value="1"/>
</dbReference>
<comment type="caution">
    <text evidence="2">The sequence shown here is derived from an EMBL/GenBank/DDBJ whole genome shotgun (WGS) entry which is preliminary data.</text>
</comment>
<keyword evidence="3" id="KW-1185">Reference proteome</keyword>
<reference evidence="2" key="1">
    <citation type="submission" date="2022-06" db="EMBL/GenBank/DDBJ databases">
        <authorList>
            <person name="Andreotti S."/>
            <person name="Wyler E."/>
        </authorList>
    </citation>
    <scope>NUCLEOTIDE SEQUENCE</scope>
</reference>
<dbReference type="SUPFAM" id="SSF46579">
    <property type="entry name" value="Prefoldin"/>
    <property type="match status" value="1"/>
</dbReference>
<dbReference type="CDD" id="cd23166">
    <property type="entry name" value="ASDURF"/>
    <property type="match status" value="1"/>
</dbReference>
<proteinExistence type="predicted"/>
<dbReference type="AlphaFoldDB" id="A0AAU9ZII3"/>
<evidence type="ECO:0000313" key="2">
    <source>
        <dbReference type="EMBL" id="CAH6791600.1"/>
    </source>
</evidence>
<evidence type="ECO:0000313" key="3">
    <source>
        <dbReference type="Proteomes" id="UP001152836"/>
    </source>
</evidence>
<dbReference type="InterPro" id="IPR054148">
    <property type="entry name" value="ASNSD1-SEP"/>
</dbReference>
<name>A0AAU9ZII3_PHORO</name>
<organism evidence="2 3">
    <name type="scientific">Phodopus roborovskii</name>
    <name type="common">Roborovski's desert hamster</name>
    <name type="synonym">Cricetulus roborovskii</name>
    <dbReference type="NCBI Taxonomy" id="109678"/>
    <lineage>
        <taxon>Eukaryota</taxon>
        <taxon>Metazoa</taxon>
        <taxon>Chordata</taxon>
        <taxon>Craniata</taxon>
        <taxon>Vertebrata</taxon>
        <taxon>Euteleostomi</taxon>
        <taxon>Mammalia</taxon>
        <taxon>Eutheria</taxon>
        <taxon>Euarchontoglires</taxon>
        <taxon>Glires</taxon>
        <taxon>Rodentia</taxon>
        <taxon>Myomorpha</taxon>
        <taxon>Muroidea</taxon>
        <taxon>Cricetidae</taxon>
        <taxon>Cricetinae</taxon>
        <taxon>Phodopus</taxon>
    </lineage>
</organism>